<proteinExistence type="predicted"/>
<feature type="region of interest" description="Disordered" evidence="1">
    <location>
        <begin position="100"/>
        <end position="134"/>
    </location>
</feature>
<gene>
    <name evidence="2" type="ORF">A4U43_C09F11020</name>
</gene>
<evidence type="ECO:0000313" key="2">
    <source>
        <dbReference type="EMBL" id="ONK58323.1"/>
    </source>
</evidence>
<reference evidence="3" key="1">
    <citation type="journal article" date="2017" name="Nat. Commun.">
        <title>The asparagus genome sheds light on the origin and evolution of a young Y chromosome.</title>
        <authorList>
            <person name="Harkess A."/>
            <person name="Zhou J."/>
            <person name="Xu C."/>
            <person name="Bowers J.E."/>
            <person name="Van der Hulst R."/>
            <person name="Ayyampalayam S."/>
            <person name="Mercati F."/>
            <person name="Riccardi P."/>
            <person name="McKain M.R."/>
            <person name="Kakrana A."/>
            <person name="Tang H."/>
            <person name="Ray J."/>
            <person name="Groenendijk J."/>
            <person name="Arikit S."/>
            <person name="Mathioni S.M."/>
            <person name="Nakano M."/>
            <person name="Shan H."/>
            <person name="Telgmann-Rauber A."/>
            <person name="Kanno A."/>
            <person name="Yue Z."/>
            <person name="Chen H."/>
            <person name="Li W."/>
            <person name="Chen Y."/>
            <person name="Xu X."/>
            <person name="Zhang Y."/>
            <person name="Luo S."/>
            <person name="Chen H."/>
            <person name="Gao J."/>
            <person name="Mao Z."/>
            <person name="Pires J.C."/>
            <person name="Luo M."/>
            <person name="Kudrna D."/>
            <person name="Wing R.A."/>
            <person name="Meyers B.C."/>
            <person name="Yi K."/>
            <person name="Kong H."/>
            <person name="Lavrijsen P."/>
            <person name="Sunseri F."/>
            <person name="Falavigna A."/>
            <person name="Ye Y."/>
            <person name="Leebens-Mack J.H."/>
            <person name="Chen G."/>
        </authorList>
    </citation>
    <scope>NUCLEOTIDE SEQUENCE [LARGE SCALE GENOMIC DNA]</scope>
    <source>
        <strain evidence="3">cv. DH0086</strain>
    </source>
</reference>
<feature type="compositionally biased region" description="Low complexity" evidence="1">
    <location>
        <begin position="100"/>
        <end position="109"/>
    </location>
</feature>
<feature type="compositionally biased region" description="Basic residues" evidence="1">
    <location>
        <begin position="120"/>
        <end position="134"/>
    </location>
</feature>
<keyword evidence="3" id="KW-1185">Reference proteome</keyword>
<accession>A0A5P1E8J7</accession>
<dbReference type="AlphaFoldDB" id="A0A5P1E8J7"/>
<evidence type="ECO:0000256" key="1">
    <source>
        <dbReference type="SAM" id="MobiDB-lite"/>
    </source>
</evidence>
<dbReference type="EMBL" id="CM007389">
    <property type="protein sequence ID" value="ONK58323.1"/>
    <property type="molecule type" value="Genomic_DNA"/>
</dbReference>
<protein>
    <submittedName>
        <fullName evidence="2">Uncharacterized protein</fullName>
    </submittedName>
</protein>
<dbReference type="Gramene" id="ONK58323">
    <property type="protein sequence ID" value="ONK58323"/>
    <property type="gene ID" value="A4U43_C09F11020"/>
</dbReference>
<sequence>MIYAHPQPNPESIQRPVDKGKQPMATVEGGQLRDCLDDLPPAPVGSIIPDLMDVVFKGVQIKIMKASWENLVSALPYQDVVTPLASNSMPGDAAIMVSSSNSTKIASSSDPPPGFENVKRQAKKKSSRRMMTHLPYRRHLSLSKKGLPLCSSKGLIEE</sequence>
<feature type="region of interest" description="Disordered" evidence="1">
    <location>
        <begin position="1"/>
        <end position="24"/>
    </location>
</feature>
<organism evidence="2 3">
    <name type="scientific">Asparagus officinalis</name>
    <name type="common">Garden asparagus</name>
    <dbReference type="NCBI Taxonomy" id="4686"/>
    <lineage>
        <taxon>Eukaryota</taxon>
        <taxon>Viridiplantae</taxon>
        <taxon>Streptophyta</taxon>
        <taxon>Embryophyta</taxon>
        <taxon>Tracheophyta</taxon>
        <taxon>Spermatophyta</taxon>
        <taxon>Magnoliopsida</taxon>
        <taxon>Liliopsida</taxon>
        <taxon>Asparagales</taxon>
        <taxon>Asparagaceae</taxon>
        <taxon>Asparagoideae</taxon>
        <taxon>Asparagus</taxon>
    </lineage>
</organism>
<evidence type="ECO:0000313" key="3">
    <source>
        <dbReference type="Proteomes" id="UP000243459"/>
    </source>
</evidence>
<dbReference type="Proteomes" id="UP000243459">
    <property type="component" value="Chromosome 9"/>
</dbReference>
<name>A0A5P1E8J7_ASPOF</name>